<evidence type="ECO:0000259" key="1">
    <source>
        <dbReference type="PROSITE" id="PS50181"/>
    </source>
</evidence>
<proteinExistence type="predicted"/>
<organism evidence="2 3">
    <name type="scientific">Chaetomidium leptoderma</name>
    <dbReference type="NCBI Taxonomy" id="669021"/>
    <lineage>
        <taxon>Eukaryota</taxon>
        <taxon>Fungi</taxon>
        <taxon>Dikarya</taxon>
        <taxon>Ascomycota</taxon>
        <taxon>Pezizomycotina</taxon>
        <taxon>Sordariomycetes</taxon>
        <taxon>Sordariomycetidae</taxon>
        <taxon>Sordariales</taxon>
        <taxon>Chaetomiaceae</taxon>
        <taxon>Chaetomidium</taxon>
    </lineage>
</organism>
<dbReference type="InterPro" id="IPR036047">
    <property type="entry name" value="F-box-like_dom_sf"/>
</dbReference>
<evidence type="ECO:0000313" key="2">
    <source>
        <dbReference type="EMBL" id="KAK4150622.1"/>
    </source>
</evidence>
<reference evidence="2" key="1">
    <citation type="journal article" date="2023" name="Mol. Phylogenet. Evol.">
        <title>Genome-scale phylogeny and comparative genomics of the fungal order Sordariales.</title>
        <authorList>
            <person name="Hensen N."/>
            <person name="Bonometti L."/>
            <person name="Westerberg I."/>
            <person name="Brannstrom I.O."/>
            <person name="Guillou S."/>
            <person name="Cros-Aarteil S."/>
            <person name="Calhoun S."/>
            <person name="Haridas S."/>
            <person name="Kuo A."/>
            <person name="Mondo S."/>
            <person name="Pangilinan J."/>
            <person name="Riley R."/>
            <person name="LaButti K."/>
            <person name="Andreopoulos B."/>
            <person name="Lipzen A."/>
            <person name="Chen C."/>
            <person name="Yan M."/>
            <person name="Daum C."/>
            <person name="Ng V."/>
            <person name="Clum A."/>
            <person name="Steindorff A."/>
            <person name="Ohm R.A."/>
            <person name="Martin F."/>
            <person name="Silar P."/>
            <person name="Natvig D.O."/>
            <person name="Lalanne C."/>
            <person name="Gautier V."/>
            <person name="Ament-Velasquez S.L."/>
            <person name="Kruys A."/>
            <person name="Hutchinson M.I."/>
            <person name="Powell A.J."/>
            <person name="Barry K."/>
            <person name="Miller A.N."/>
            <person name="Grigoriev I.V."/>
            <person name="Debuchy R."/>
            <person name="Gladieux P."/>
            <person name="Hiltunen Thoren M."/>
            <person name="Johannesson H."/>
        </authorList>
    </citation>
    <scope>NUCLEOTIDE SEQUENCE</scope>
    <source>
        <strain evidence="2">CBS 538.74</strain>
    </source>
</reference>
<dbReference type="SUPFAM" id="SSF51101">
    <property type="entry name" value="Mannose-binding lectins"/>
    <property type="match status" value="1"/>
</dbReference>
<sequence length="712" mass="79566">MSPRIRSCAICGWVIYDQEGSISWMNQFRGLYSCLEGIVLTGVGLYTDPGRGAFIAPPDPSARWDDPGYEHPDEDEFGVMRRFEINGRRGFIFHDVCWSLLEQAFYPTPVPHVRLFEVCDSLPLVMAGDSINWGHDYGGLAIIRDKHFFPWEDRVTDREFPEGWFDTPYSADPLAVSEVDKILAETPRAPSGNLLSFTGSVVLSGKDLFSSLPMELCSAVAEYLPTLDVLNARHASRSFWHVFHSQQFWVSRFRGSSDRSWLFEARDHKGASRDWRWLYYCTIDSRIGQGLRNRKRIWGLIQHLAAILELYWSQLPSEPLPPLPEESRDWVLAAGNMPDQQPEGFSQLEEGCRHLRSKQVAIPDGISQVSASTVRVGNSEYIAGISLTTTSGEVLPLGYSNARGRSLQLSGLAGFNLAVGLGGIHALQCIDGRTREPSAWLGCPDDAPKTERLAVGTQITALKIGFDGFRMVSIAVAQQTDTTRAYRHDRLRRSAIWYPYIPPPVLGLNEDFFIPLQSYTWGYRPLFWASFGGPGGIYLPNLTKVTASCWGSLLRMDFSFDREVPAECRRFGRHEDSEYGTLMEFRIDGPGGEVIDKVEVCQGYPAEGQRAAGWFREEGALVSLKVSTNRGRMCEFGTRSNSRSKPIVRREISAAPGTAITGFFGAQVCTSLGLSRSQRKAIANFLQFAGQYRNVLSCISTLGVITEPLRKT</sequence>
<reference evidence="2" key="2">
    <citation type="submission" date="2023-05" db="EMBL/GenBank/DDBJ databases">
        <authorList>
            <consortium name="Lawrence Berkeley National Laboratory"/>
            <person name="Steindorff A."/>
            <person name="Hensen N."/>
            <person name="Bonometti L."/>
            <person name="Westerberg I."/>
            <person name="Brannstrom I.O."/>
            <person name="Guillou S."/>
            <person name="Cros-Aarteil S."/>
            <person name="Calhoun S."/>
            <person name="Haridas S."/>
            <person name="Kuo A."/>
            <person name="Mondo S."/>
            <person name="Pangilinan J."/>
            <person name="Riley R."/>
            <person name="Labutti K."/>
            <person name="Andreopoulos B."/>
            <person name="Lipzen A."/>
            <person name="Chen C."/>
            <person name="Yanf M."/>
            <person name="Daum C."/>
            <person name="Ng V."/>
            <person name="Clum A."/>
            <person name="Ohm R."/>
            <person name="Martin F."/>
            <person name="Silar P."/>
            <person name="Natvig D."/>
            <person name="Lalanne C."/>
            <person name="Gautier V."/>
            <person name="Ament-Velasquez S.L."/>
            <person name="Kruys A."/>
            <person name="Hutchinson M.I."/>
            <person name="Powell A.J."/>
            <person name="Barry K."/>
            <person name="Miller A.N."/>
            <person name="Grigoriev I.V."/>
            <person name="Debuchy R."/>
            <person name="Gladieux P."/>
            <person name="Thoren M.H."/>
            <person name="Johannesson H."/>
        </authorList>
    </citation>
    <scope>NUCLEOTIDE SEQUENCE</scope>
    <source>
        <strain evidence="2">CBS 538.74</strain>
    </source>
</reference>
<dbReference type="EMBL" id="MU857060">
    <property type="protein sequence ID" value="KAK4150622.1"/>
    <property type="molecule type" value="Genomic_DNA"/>
</dbReference>
<keyword evidence="3" id="KW-1185">Reference proteome</keyword>
<protein>
    <recommendedName>
        <fullName evidence="1">F-box domain-containing protein</fullName>
    </recommendedName>
</protein>
<dbReference type="InterPro" id="IPR056021">
    <property type="entry name" value="DUF7600"/>
</dbReference>
<dbReference type="PROSITE" id="PS50181">
    <property type="entry name" value="FBOX"/>
    <property type="match status" value="1"/>
</dbReference>
<dbReference type="Pfam" id="PF24539">
    <property type="entry name" value="DUF7600"/>
    <property type="match status" value="1"/>
</dbReference>
<dbReference type="InterPro" id="IPR001810">
    <property type="entry name" value="F-box_dom"/>
</dbReference>
<gene>
    <name evidence="2" type="ORF">C8A00DRAFT_17901</name>
</gene>
<dbReference type="InterPro" id="IPR036404">
    <property type="entry name" value="Jacalin-like_lectin_dom_sf"/>
</dbReference>
<name>A0AAN6ZTR7_9PEZI</name>
<feature type="domain" description="F-box" evidence="1">
    <location>
        <begin position="206"/>
        <end position="252"/>
    </location>
</feature>
<dbReference type="Proteomes" id="UP001302745">
    <property type="component" value="Unassembled WGS sequence"/>
</dbReference>
<dbReference type="AlphaFoldDB" id="A0AAN6ZTR7"/>
<evidence type="ECO:0000313" key="3">
    <source>
        <dbReference type="Proteomes" id="UP001302745"/>
    </source>
</evidence>
<accession>A0AAN6ZTR7</accession>
<comment type="caution">
    <text evidence="2">The sequence shown here is derived from an EMBL/GenBank/DDBJ whole genome shotgun (WGS) entry which is preliminary data.</text>
</comment>
<dbReference type="Gene3D" id="1.20.1280.50">
    <property type="match status" value="1"/>
</dbReference>
<dbReference type="SUPFAM" id="SSF81383">
    <property type="entry name" value="F-box domain"/>
    <property type="match status" value="1"/>
</dbReference>